<dbReference type="PANTHER" id="PTHR43479:SF21">
    <property type="entry name" value="TRANSCRIPTIONAL REGULATOR, TETR FAMILY"/>
    <property type="match status" value="1"/>
</dbReference>
<name>A0A8J4H3K8_9BACL</name>
<proteinExistence type="predicted"/>
<dbReference type="InterPro" id="IPR001647">
    <property type="entry name" value="HTH_TetR"/>
</dbReference>
<dbReference type="Gene3D" id="1.10.357.10">
    <property type="entry name" value="Tetracycline Repressor, domain 2"/>
    <property type="match status" value="1"/>
</dbReference>
<sequence length="194" mass="23021">MNGFERRRAQKKKDILEAALVLFMEYGVQKPSIAEIAQKAGVSQVTIYNYFESKHNLAHEVFLYYLDKMSEEFKEILLSELDFPEKVKRLIFRKKEAAQEMHEDLYLYIMREYTTSPGHLREIFQEKTLPNLFSLFNQGKEQGYVDPNLSNEAILFFMHALYEYLQREEVYSNVLPMTEDIMKLIFYGIAGKRE</sequence>
<dbReference type="InterPro" id="IPR009057">
    <property type="entry name" value="Homeodomain-like_sf"/>
</dbReference>
<dbReference type="PANTHER" id="PTHR43479">
    <property type="entry name" value="ACREF/ENVCD OPERON REPRESSOR-RELATED"/>
    <property type="match status" value="1"/>
</dbReference>
<feature type="DNA-binding region" description="H-T-H motif" evidence="2">
    <location>
        <begin position="32"/>
        <end position="51"/>
    </location>
</feature>
<reference evidence="4" key="1">
    <citation type="submission" date="2021-04" db="EMBL/GenBank/DDBJ databases">
        <title>Draft genome sequence of Xylanibacillus composti strain K13.</title>
        <authorList>
            <person name="Uke A."/>
            <person name="Chhe C."/>
            <person name="Baramee S."/>
            <person name="Kosugi A."/>
        </authorList>
    </citation>
    <scope>NUCLEOTIDE SEQUENCE</scope>
    <source>
        <strain evidence="4">K13</strain>
    </source>
</reference>
<organism evidence="4 5">
    <name type="scientific">Xylanibacillus composti</name>
    <dbReference type="NCBI Taxonomy" id="1572762"/>
    <lineage>
        <taxon>Bacteria</taxon>
        <taxon>Bacillati</taxon>
        <taxon>Bacillota</taxon>
        <taxon>Bacilli</taxon>
        <taxon>Bacillales</taxon>
        <taxon>Paenibacillaceae</taxon>
        <taxon>Xylanibacillus</taxon>
    </lineage>
</organism>
<evidence type="ECO:0000256" key="1">
    <source>
        <dbReference type="ARBA" id="ARBA00023125"/>
    </source>
</evidence>
<keyword evidence="1 2" id="KW-0238">DNA-binding</keyword>
<dbReference type="Pfam" id="PF00440">
    <property type="entry name" value="TetR_N"/>
    <property type="match status" value="1"/>
</dbReference>
<evidence type="ECO:0000313" key="5">
    <source>
        <dbReference type="Proteomes" id="UP000677918"/>
    </source>
</evidence>
<evidence type="ECO:0000256" key="2">
    <source>
        <dbReference type="PROSITE-ProRule" id="PRU00335"/>
    </source>
</evidence>
<keyword evidence="5" id="KW-1185">Reference proteome</keyword>
<dbReference type="Proteomes" id="UP000677918">
    <property type="component" value="Unassembled WGS sequence"/>
</dbReference>
<dbReference type="PROSITE" id="PS50977">
    <property type="entry name" value="HTH_TETR_2"/>
    <property type="match status" value="1"/>
</dbReference>
<comment type="caution">
    <text evidence="4">The sequence shown here is derived from an EMBL/GenBank/DDBJ whole genome shotgun (WGS) entry which is preliminary data.</text>
</comment>
<dbReference type="RefSeq" id="WP_213411623.1">
    <property type="nucleotide sequence ID" value="NZ_BOVK01000019.1"/>
</dbReference>
<dbReference type="GO" id="GO:0003677">
    <property type="term" value="F:DNA binding"/>
    <property type="evidence" value="ECO:0007669"/>
    <property type="project" value="UniProtKB-UniRule"/>
</dbReference>
<protein>
    <submittedName>
        <fullName evidence="4">TetR family transcriptional regulator</fullName>
    </submittedName>
</protein>
<evidence type="ECO:0000313" key="4">
    <source>
        <dbReference type="EMBL" id="GIQ68847.1"/>
    </source>
</evidence>
<accession>A0A8J4H3K8</accession>
<dbReference type="SUPFAM" id="SSF46689">
    <property type="entry name" value="Homeodomain-like"/>
    <property type="match status" value="1"/>
</dbReference>
<evidence type="ECO:0000259" key="3">
    <source>
        <dbReference type="PROSITE" id="PS50977"/>
    </source>
</evidence>
<feature type="domain" description="HTH tetR-type" evidence="3">
    <location>
        <begin position="9"/>
        <end position="69"/>
    </location>
</feature>
<dbReference type="EMBL" id="BOVK01000019">
    <property type="protein sequence ID" value="GIQ68847.1"/>
    <property type="molecule type" value="Genomic_DNA"/>
</dbReference>
<dbReference type="InterPro" id="IPR050624">
    <property type="entry name" value="HTH-type_Tx_Regulator"/>
</dbReference>
<gene>
    <name evidence="4" type="ORF">XYCOK13_16710</name>
</gene>
<dbReference type="PRINTS" id="PR00455">
    <property type="entry name" value="HTHTETR"/>
</dbReference>
<dbReference type="AlphaFoldDB" id="A0A8J4H3K8"/>